<reference evidence="2" key="1">
    <citation type="journal article" date="2021" name="PeerJ">
        <title>Extensive microbial diversity within the chicken gut microbiome revealed by metagenomics and culture.</title>
        <authorList>
            <person name="Gilroy R."/>
            <person name="Ravi A."/>
            <person name="Getino M."/>
            <person name="Pursley I."/>
            <person name="Horton D.L."/>
            <person name="Alikhan N.F."/>
            <person name="Baker D."/>
            <person name="Gharbi K."/>
            <person name="Hall N."/>
            <person name="Watson M."/>
            <person name="Adriaenssens E.M."/>
            <person name="Foster-Nyarko E."/>
            <person name="Jarju S."/>
            <person name="Secka A."/>
            <person name="Antonio M."/>
            <person name="Oren A."/>
            <person name="Chaudhuri R.R."/>
            <person name="La Ragione R."/>
            <person name="Hildebrand F."/>
            <person name="Pallen M.J."/>
        </authorList>
    </citation>
    <scope>NUCLEOTIDE SEQUENCE</scope>
    <source>
        <strain evidence="2">ChiW7-2402</strain>
    </source>
</reference>
<evidence type="ECO:0000256" key="1">
    <source>
        <dbReference type="SAM" id="Phobius"/>
    </source>
</evidence>
<dbReference type="Proteomes" id="UP000824102">
    <property type="component" value="Unassembled WGS sequence"/>
</dbReference>
<protein>
    <submittedName>
        <fullName evidence="2">ABC-2 transporter permease</fullName>
    </submittedName>
</protein>
<sequence>MKGLLKKDLLLAVKTYKFILIVCIVLFAVRFFAEEVSVAVLLPVMFAGMLPTSLLAVDERDGWDRTAEMLPVTRAQRVGAKFLLGFLFWAVMAALSLLVEAGASLVQGNFDGTTLLTMAALFAVAGLACPAITLTFGFRFGTEKARYLYFLLMAVIFAAGAAFFILPPEGFSFPWWGSALTLLGAFAVYGLLYLLSAALYQKRELT</sequence>
<proteinExistence type="predicted"/>
<feature type="transmembrane region" description="Helical" evidence="1">
    <location>
        <begin position="119"/>
        <end position="140"/>
    </location>
</feature>
<reference evidence="2" key="2">
    <citation type="submission" date="2021-04" db="EMBL/GenBank/DDBJ databases">
        <authorList>
            <person name="Gilroy R."/>
        </authorList>
    </citation>
    <scope>NUCLEOTIDE SEQUENCE</scope>
    <source>
        <strain evidence="2">ChiW7-2402</strain>
    </source>
</reference>
<feature type="transmembrane region" description="Helical" evidence="1">
    <location>
        <begin position="173"/>
        <end position="195"/>
    </location>
</feature>
<keyword evidence="1" id="KW-0812">Transmembrane</keyword>
<gene>
    <name evidence="2" type="ORF">H9964_06605</name>
</gene>
<evidence type="ECO:0000313" key="2">
    <source>
        <dbReference type="EMBL" id="HIZ73233.1"/>
    </source>
</evidence>
<keyword evidence="1" id="KW-0472">Membrane</keyword>
<keyword evidence="1" id="KW-1133">Transmembrane helix</keyword>
<comment type="caution">
    <text evidence="2">The sequence shown here is derived from an EMBL/GenBank/DDBJ whole genome shotgun (WGS) entry which is preliminary data.</text>
</comment>
<name>A0A9D2G5Y8_9FIRM</name>
<feature type="transmembrane region" description="Helical" evidence="1">
    <location>
        <begin position="147"/>
        <end position="167"/>
    </location>
</feature>
<dbReference type="AlphaFoldDB" id="A0A9D2G5Y8"/>
<dbReference type="EMBL" id="DXBB01000090">
    <property type="protein sequence ID" value="HIZ73233.1"/>
    <property type="molecule type" value="Genomic_DNA"/>
</dbReference>
<feature type="transmembrane region" description="Helical" evidence="1">
    <location>
        <begin position="78"/>
        <end position="99"/>
    </location>
</feature>
<dbReference type="Pfam" id="PF13346">
    <property type="entry name" value="ABC2_membrane_5"/>
    <property type="match status" value="1"/>
</dbReference>
<feature type="transmembrane region" description="Helical" evidence="1">
    <location>
        <begin position="38"/>
        <end position="57"/>
    </location>
</feature>
<evidence type="ECO:0000313" key="3">
    <source>
        <dbReference type="Proteomes" id="UP000824102"/>
    </source>
</evidence>
<feature type="transmembrane region" description="Helical" evidence="1">
    <location>
        <begin position="9"/>
        <end position="32"/>
    </location>
</feature>
<organism evidence="2 3">
    <name type="scientific">Candidatus Gallimonas intestinavium</name>
    <dbReference type="NCBI Taxonomy" id="2838603"/>
    <lineage>
        <taxon>Bacteria</taxon>
        <taxon>Bacillati</taxon>
        <taxon>Bacillota</taxon>
        <taxon>Clostridia</taxon>
        <taxon>Candidatus Gallimonas</taxon>
    </lineage>
</organism>
<accession>A0A9D2G5Y8</accession>
<dbReference type="InterPro" id="IPR025699">
    <property type="entry name" value="ABC2_memb-like"/>
</dbReference>